<feature type="domain" description="YhaN AAA" evidence="3">
    <location>
        <begin position="1"/>
        <end position="203"/>
    </location>
</feature>
<protein>
    <recommendedName>
        <fullName evidence="3">YhaN AAA domain-containing protein</fullName>
    </recommendedName>
</protein>
<dbReference type="AlphaFoldDB" id="A0A372L9U9"/>
<keyword evidence="5" id="KW-1185">Reference proteome</keyword>
<comment type="caution">
    <text evidence="4">The sequence shown here is derived from an EMBL/GenBank/DDBJ whole genome shotgun (WGS) entry which is preliminary data.</text>
</comment>
<dbReference type="EMBL" id="QVTD01000011">
    <property type="protein sequence ID" value="RFU62106.1"/>
    <property type="molecule type" value="Genomic_DNA"/>
</dbReference>
<feature type="coiled-coil region" evidence="1">
    <location>
        <begin position="633"/>
        <end position="660"/>
    </location>
</feature>
<dbReference type="InterPro" id="IPR027417">
    <property type="entry name" value="P-loop_NTPase"/>
</dbReference>
<dbReference type="SUPFAM" id="SSF52540">
    <property type="entry name" value="P-loop containing nucleoside triphosphate hydrolases"/>
    <property type="match status" value="1"/>
</dbReference>
<feature type="coiled-coil region" evidence="1">
    <location>
        <begin position="328"/>
        <end position="466"/>
    </location>
</feature>
<gene>
    <name evidence="4" type="ORF">D0466_16115</name>
</gene>
<dbReference type="PANTHER" id="PTHR41259">
    <property type="entry name" value="DOUBLE-STRAND BREAK REPAIR RAD50 ATPASE, PUTATIVE-RELATED"/>
    <property type="match status" value="1"/>
</dbReference>
<sequence>MKIKELHIYGYGKFENKKFTEFGQLQIFFGENESGKSTVMSFIHSILFGFPTKVQNEKRYEPKLNAKYGGKIIILSERYGEVSIERVKGKAAGDVTVGFENGTVGDEGDLRDLLQGIDKQYFQSVFSFDLQGLHGVQNVGEATLAKYLLSAGMVGSDLIVEAETKLQKELDARFKPSGQKPELNVRLKHLKELQARLKKSEEEERAYKELQKTRSKTEDQLSKLKMDISANEEKLFQYQEFLRIRPIIEQKQILKERLDELDNISFPADGIKRLDQLNALKIPNDAQLSAMHKKKQKIDGKIAELTISSYIEANREKIASTLDRTPYLEQLESEKSRLEEFFRSKEKEKSKYKLDLFLDKPEEEIAGLDTSVFTAEKIKQLEQEKHRLKSDRLRLDEKYKHEKSNLEAVETRIAGLKEKQLPDEERKRLEEAYQSNSNEKFARVKAEFLEEQIRELKQRYSKLSAKEQTNKKRTGILVIILTAICIAMSLYAWNHGQSFVAVAAVLFAGAVLLVQFYFKGNNMLEDLKKQLNEAEDKKKQHERQANSGQAMDLSSIRNLLQNEEDIQRQYIAEEVKRKERSAAFDSVIKESEKWEVSWNHLTEEIKSIHKKWGIAVPSTDYSTEVILDQLILLKQAIQESDQAKKEILKLDKKITNHKEELLAISKEIGASTSTWHEALVSIKQLVALDSRNRMQLDQIHVERQQIDEEIARLQSESAYLSAEIGQLFEGAGVQNEEEFRKKAMDAEEQENLKSNYHMVSLQLSNTSFNLNELLMLSDENVSKYTIEALETERRELLTRQSGCFERLSDLKHKIERLEEGGSYIRILHQFHEERAAFNEEAKEWAKYALAKRMLNDTIAAFKRERLPKVIEKAQEYLSFLTDGEYKRIILRPTSEGLDLERRDGLRFEAWEVSRGTAEQVYVSLRLALAGSMLDGDGFPIIIDDSFVNFDRNRTLKVIRLLKKISGKRQVIFFTCHEHLLSFFENTSITAFGKESIQS</sequence>
<keyword evidence="2" id="KW-1133">Transmembrane helix</keyword>
<keyword evidence="1" id="KW-0175">Coiled coil</keyword>
<dbReference type="OrthoDB" id="9764467at2"/>
<keyword evidence="2" id="KW-0472">Membrane</keyword>
<dbReference type="RefSeq" id="WP_117323564.1">
    <property type="nucleotide sequence ID" value="NZ_QVTD01000011.1"/>
</dbReference>
<feature type="transmembrane region" description="Helical" evidence="2">
    <location>
        <begin position="499"/>
        <end position="518"/>
    </location>
</feature>
<evidence type="ECO:0000256" key="2">
    <source>
        <dbReference type="SAM" id="Phobius"/>
    </source>
</evidence>
<dbReference type="Pfam" id="PF13514">
    <property type="entry name" value="AAA_27"/>
    <property type="match status" value="1"/>
</dbReference>
<accession>A0A372L9U9</accession>
<evidence type="ECO:0000259" key="3">
    <source>
        <dbReference type="Pfam" id="PF13514"/>
    </source>
</evidence>
<evidence type="ECO:0000313" key="5">
    <source>
        <dbReference type="Proteomes" id="UP000262939"/>
    </source>
</evidence>
<name>A0A372L9U9_9BACI</name>
<dbReference type="Proteomes" id="UP000262939">
    <property type="component" value="Unassembled WGS sequence"/>
</dbReference>
<feature type="transmembrane region" description="Helical" evidence="2">
    <location>
        <begin position="474"/>
        <end position="493"/>
    </location>
</feature>
<dbReference type="Gene3D" id="3.40.50.300">
    <property type="entry name" value="P-loop containing nucleotide triphosphate hydrolases"/>
    <property type="match status" value="2"/>
</dbReference>
<reference evidence="4 5" key="1">
    <citation type="submission" date="2018-08" db="EMBL/GenBank/DDBJ databases">
        <title>Bacillus chawlae sp. nov., Bacillus glennii sp. nov., and Bacillus saganii sp. nov. Isolated from the Vehicle Assembly Building at Kennedy Space Center where the Viking Spacecraft were Assembled.</title>
        <authorList>
            <person name="Seuylemezian A."/>
            <person name="Vaishampayan P."/>
        </authorList>
    </citation>
    <scope>NUCLEOTIDE SEQUENCE [LARGE SCALE GENOMIC DNA]</scope>
    <source>
        <strain evidence="4 5">V44-8</strain>
    </source>
</reference>
<dbReference type="PANTHER" id="PTHR41259:SF1">
    <property type="entry name" value="DOUBLE-STRAND BREAK REPAIR RAD50 ATPASE, PUTATIVE-RELATED"/>
    <property type="match status" value="1"/>
</dbReference>
<organism evidence="4 5">
    <name type="scientific">Peribacillus glennii</name>
    <dbReference type="NCBI Taxonomy" id="2303991"/>
    <lineage>
        <taxon>Bacteria</taxon>
        <taxon>Bacillati</taxon>
        <taxon>Bacillota</taxon>
        <taxon>Bacilli</taxon>
        <taxon>Bacillales</taxon>
        <taxon>Bacillaceae</taxon>
        <taxon>Peribacillus</taxon>
    </lineage>
</organism>
<dbReference type="InterPro" id="IPR038734">
    <property type="entry name" value="YhaN_AAA"/>
</dbReference>
<feature type="coiled-coil region" evidence="1">
    <location>
        <begin position="517"/>
        <end position="551"/>
    </location>
</feature>
<feature type="coiled-coil region" evidence="1">
    <location>
        <begin position="183"/>
        <end position="234"/>
    </location>
</feature>
<evidence type="ECO:0000313" key="4">
    <source>
        <dbReference type="EMBL" id="RFU62106.1"/>
    </source>
</evidence>
<feature type="coiled-coil region" evidence="1">
    <location>
        <begin position="696"/>
        <end position="723"/>
    </location>
</feature>
<proteinExistence type="predicted"/>
<keyword evidence="2" id="KW-0812">Transmembrane</keyword>
<evidence type="ECO:0000256" key="1">
    <source>
        <dbReference type="SAM" id="Coils"/>
    </source>
</evidence>